<keyword evidence="1" id="KW-0812">Transmembrane</keyword>
<dbReference type="EMBL" id="BAABDK010000005">
    <property type="protein sequence ID" value="GAA4026109.1"/>
    <property type="molecule type" value="Genomic_DNA"/>
</dbReference>
<organism evidence="2 3">
    <name type="scientific">Hymenobacter glaciei</name>
    <dbReference type="NCBI Taxonomy" id="877209"/>
    <lineage>
        <taxon>Bacteria</taxon>
        <taxon>Pseudomonadati</taxon>
        <taxon>Bacteroidota</taxon>
        <taxon>Cytophagia</taxon>
        <taxon>Cytophagales</taxon>
        <taxon>Hymenobacteraceae</taxon>
        <taxon>Hymenobacter</taxon>
    </lineage>
</organism>
<reference evidence="3" key="1">
    <citation type="journal article" date="2019" name="Int. J. Syst. Evol. Microbiol.">
        <title>The Global Catalogue of Microorganisms (GCM) 10K type strain sequencing project: providing services to taxonomists for standard genome sequencing and annotation.</title>
        <authorList>
            <consortium name="The Broad Institute Genomics Platform"/>
            <consortium name="The Broad Institute Genome Sequencing Center for Infectious Disease"/>
            <person name="Wu L."/>
            <person name="Ma J."/>
        </authorList>
    </citation>
    <scope>NUCLEOTIDE SEQUENCE [LARGE SCALE GENOMIC DNA]</scope>
    <source>
        <strain evidence="3">JCM 17225</strain>
    </source>
</reference>
<keyword evidence="3" id="KW-1185">Reference proteome</keyword>
<comment type="caution">
    <text evidence="2">The sequence shown here is derived from an EMBL/GenBank/DDBJ whole genome shotgun (WGS) entry which is preliminary data.</text>
</comment>
<protein>
    <submittedName>
        <fullName evidence="2">Uncharacterized protein</fullName>
    </submittedName>
</protein>
<name>A0ABP7TGY5_9BACT</name>
<gene>
    <name evidence="2" type="ORF">GCM10022409_07660</name>
</gene>
<feature type="transmembrane region" description="Helical" evidence="1">
    <location>
        <begin position="20"/>
        <end position="38"/>
    </location>
</feature>
<keyword evidence="1" id="KW-0472">Membrane</keyword>
<evidence type="ECO:0000313" key="2">
    <source>
        <dbReference type="EMBL" id="GAA4026109.1"/>
    </source>
</evidence>
<evidence type="ECO:0000313" key="3">
    <source>
        <dbReference type="Proteomes" id="UP001501469"/>
    </source>
</evidence>
<dbReference type="Proteomes" id="UP001501469">
    <property type="component" value="Unassembled WGS sequence"/>
</dbReference>
<accession>A0ABP7TGY5</accession>
<proteinExistence type="predicted"/>
<evidence type="ECO:0000256" key="1">
    <source>
        <dbReference type="SAM" id="Phobius"/>
    </source>
</evidence>
<keyword evidence="1" id="KW-1133">Transmembrane helix</keyword>
<sequence length="193" mass="21200">MSTWPKLGHLRHETASRQRLAVFYFTFYTFIIMALTAYQQQFKRRMKRAISLRAKADQKARRYTKLLSDAIGAAEDAAMQMNALNQLYNVDVSTYTLLTQALHANSGQEVLEDHLAQSTPGEEVVLFNQVPDGNGGQPLPNDPLFGELVMGTPIVLPAQAAKALVPNAAPAQDVAPVPKTVTSASMLREEASE</sequence>